<dbReference type="EMBL" id="OY731398">
    <property type="protein sequence ID" value="CAJ1786806.1"/>
    <property type="molecule type" value="Genomic_DNA"/>
</dbReference>
<dbReference type="SMART" id="SM00343">
    <property type="entry name" value="ZnF_C2HC"/>
    <property type="match status" value="1"/>
</dbReference>
<dbReference type="Gramene" id="rna-AYBTSS11_LOCUS248">
    <property type="protein sequence ID" value="CAJ1786806.1"/>
    <property type="gene ID" value="gene-AYBTSS11_LOCUS248"/>
</dbReference>
<dbReference type="InterPro" id="IPR036875">
    <property type="entry name" value="Znf_CCHC_sf"/>
</dbReference>
<dbReference type="PROSITE" id="PS00018">
    <property type="entry name" value="EF_HAND_1"/>
    <property type="match status" value="1"/>
</dbReference>
<feature type="coiled-coil region" evidence="2">
    <location>
        <begin position="448"/>
        <end position="510"/>
    </location>
</feature>
<accession>A0AA86RYM8</accession>
<evidence type="ECO:0000259" key="4">
    <source>
        <dbReference type="PROSITE" id="PS50158"/>
    </source>
</evidence>
<dbReference type="GO" id="GO:0008270">
    <property type="term" value="F:zinc ion binding"/>
    <property type="evidence" value="ECO:0007669"/>
    <property type="project" value="UniProtKB-KW"/>
</dbReference>
<dbReference type="Gene3D" id="4.10.60.10">
    <property type="entry name" value="Zinc finger, CCHC-type"/>
    <property type="match status" value="1"/>
</dbReference>
<dbReference type="Proteomes" id="UP001189624">
    <property type="component" value="Chromosome 1"/>
</dbReference>
<keyword evidence="2" id="KW-0175">Coiled coil</keyword>
<dbReference type="PANTHER" id="PTHR33680:SF1">
    <property type="entry name" value="OS05G0489500 PROTEIN"/>
    <property type="match status" value="1"/>
</dbReference>
<gene>
    <name evidence="5" type="ORF">AYBTSS11_LOCUS248</name>
</gene>
<evidence type="ECO:0000256" key="3">
    <source>
        <dbReference type="SAM" id="MobiDB-lite"/>
    </source>
</evidence>
<dbReference type="PROSITE" id="PS50158">
    <property type="entry name" value="ZF_CCHC"/>
    <property type="match status" value="1"/>
</dbReference>
<evidence type="ECO:0000313" key="6">
    <source>
        <dbReference type="Proteomes" id="UP001189624"/>
    </source>
</evidence>
<feature type="domain" description="CCHC-type" evidence="4">
    <location>
        <begin position="38"/>
        <end position="53"/>
    </location>
</feature>
<reference evidence="5" key="1">
    <citation type="submission" date="2023-10" db="EMBL/GenBank/DDBJ databases">
        <authorList>
            <person name="Domelevo Entfellner J.-B."/>
        </authorList>
    </citation>
    <scope>NUCLEOTIDE SEQUENCE</scope>
</reference>
<keyword evidence="1" id="KW-0862">Zinc</keyword>
<feature type="region of interest" description="Disordered" evidence="3">
    <location>
        <begin position="344"/>
        <end position="369"/>
    </location>
</feature>
<keyword evidence="1" id="KW-0479">Metal-binding</keyword>
<organism evidence="5 6">
    <name type="scientific">Sphenostylis stenocarpa</name>
    <dbReference type="NCBI Taxonomy" id="92480"/>
    <lineage>
        <taxon>Eukaryota</taxon>
        <taxon>Viridiplantae</taxon>
        <taxon>Streptophyta</taxon>
        <taxon>Embryophyta</taxon>
        <taxon>Tracheophyta</taxon>
        <taxon>Spermatophyta</taxon>
        <taxon>Magnoliopsida</taxon>
        <taxon>eudicotyledons</taxon>
        <taxon>Gunneridae</taxon>
        <taxon>Pentapetalae</taxon>
        <taxon>rosids</taxon>
        <taxon>fabids</taxon>
        <taxon>Fabales</taxon>
        <taxon>Fabaceae</taxon>
        <taxon>Papilionoideae</taxon>
        <taxon>50 kb inversion clade</taxon>
        <taxon>NPAAA clade</taxon>
        <taxon>indigoferoid/millettioid clade</taxon>
        <taxon>Phaseoleae</taxon>
        <taxon>Sphenostylis</taxon>
    </lineage>
</organism>
<evidence type="ECO:0000256" key="1">
    <source>
        <dbReference type="PROSITE-ProRule" id="PRU00047"/>
    </source>
</evidence>
<keyword evidence="6" id="KW-1185">Reference proteome</keyword>
<dbReference type="AlphaFoldDB" id="A0AA86RYM8"/>
<proteinExistence type="predicted"/>
<feature type="region of interest" description="Disordered" evidence="3">
    <location>
        <begin position="1"/>
        <end position="23"/>
    </location>
</feature>
<dbReference type="InterPro" id="IPR018247">
    <property type="entry name" value="EF_Hand_1_Ca_BS"/>
</dbReference>
<evidence type="ECO:0000313" key="5">
    <source>
        <dbReference type="EMBL" id="CAJ1786806.1"/>
    </source>
</evidence>
<dbReference type="InterPro" id="IPR001878">
    <property type="entry name" value="Znf_CCHC"/>
</dbReference>
<dbReference type="GO" id="GO:0003676">
    <property type="term" value="F:nucleic acid binding"/>
    <property type="evidence" value="ECO:0007669"/>
    <property type="project" value="InterPro"/>
</dbReference>
<dbReference type="PANTHER" id="PTHR33680">
    <property type="entry name" value="OS07G0190500 PROTEIN"/>
    <property type="match status" value="1"/>
</dbReference>
<sequence>MSWSHSPSKSQVKSPQKSPIIPPNCPPNLVKQMEQSICYNCRQSGHWSWYCPSKSPNLNRVSPSPNQGSPVSSNTIQCRCGHGPCEIKPARCGRNFYACPIKNGVKCTNFVKWCDDPVSELDLQPPLIKYPECACKAGVCRRVKGTEVDGAFKYYFTCPIKEGHGSCGYRVWEDEIKLLDSKSIVPTQQSRQMTLHEFWEGCKKDDELGSELSKRRRTTVSSEDPSAVLEIPDKEDAGAALTVANSKRDDFPDLVVDDADFELTNSVSCETNKADAVLSLSRLSTPLRIRWRQIMFERRIFSDSSLGIFPSYNPIIVGKQTNVPDGPCNKLAIKSVGHQHTQLSTGCRTDVSGHVASSSKLQDGERKSKASSHREVILFTQQRLLLDALETLAPHEHESMKEAAETTFEILNVLGIDYKQFSDHVLDYINFASSFAEIDKSMENSLTMEDLIKLFEEEKRRFAQLQHEHVKTKALLETSKRHRQLLCEQVSNLKAMLNEKQNQLKFCELETLKVETCLGDLERTILETDIKLKERAEQVEVSRKQSEERQAMQIATQEALHKAKLDLEN</sequence>
<keyword evidence="1" id="KW-0863">Zinc-finger</keyword>
<protein>
    <recommendedName>
        <fullName evidence="4">CCHC-type domain-containing protein</fullName>
    </recommendedName>
</protein>
<feature type="compositionally biased region" description="Low complexity" evidence="3">
    <location>
        <begin position="1"/>
        <end position="19"/>
    </location>
</feature>
<name>A0AA86RYM8_9FABA</name>
<evidence type="ECO:0000256" key="2">
    <source>
        <dbReference type="SAM" id="Coils"/>
    </source>
</evidence>
<dbReference type="SUPFAM" id="SSF57756">
    <property type="entry name" value="Retrovirus zinc finger-like domains"/>
    <property type="match status" value="1"/>
</dbReference>